<dbReference type="Gene3D" id="3.40.50.300">
    <property type="entry name" value="P-loop containing nucleotide triphosphate hydrolases"/>
    <property type="match status" value="1"/>
</dbReference>
<dbReference type="PROSITE" id="PS51421">
    <property type="entry name" value="RAS"/>
    <property type="match status" value="1"/>
</dbReference>
<evidence type="ECO:0000313" key="5">
    <source>
        <dbReference type="WBParaSite" id="PSAMB.scaffold281size59450.g4080.t1"/>
    </source>
</evidence>
<evidence type="ECO:0000256" key="3">
    <source>
        <dbReference type="SAM" id="MobiDB-lite"/>
    </source>
</evidence>
<dbReference type="Pfam" id="PF00071">
    <property type="entry name" value="Ras"/>
    <property type="match status" value="1"/>
</dbReference>
<comment type="similarity">
    <text evidence="1">Belongs to the small GTPase superfamily. RGK family.</text>
</comment>
<dbReference type="PANTHER" id="PTHR45775">
    <property type="entry name" value="RAD, GEM/KIR FAMILY MEMBER 2, ISOFORM C"/>
    <property type="match status" value="1"/>
</dbReference>
<dbReference type="GO" id="GO:0005886">
    <property type="term" value="C:plasma membrane"/>
    <property type="evidence" value="ECO:0007669"/>
    <property type="project" value="TreeGrafter"/>
</dbReference>
<accession>A0A914VZU7</accession>
<proteinExistence type="inferred from homology"/>
<dbReference type="PROSITE" id="PS51419">
    <property type="entry name" value="RAB"/>
    <property type="match status" value="1"/>
</dbReference>
<dbReference type="SMART" id="SM00173">
    <property type="entry name" value="RAS"/>
    <property type="match status" value="1"/>
</dbReference>
<name>A0A914VZU7_9BILA</name>
<dbReference type="PANTHER" id="PTHR45775:SF6">
    <property type="entry name" value="RAD, GEM_KIR FAMILY MEMBER 2, ISOFORM C"/>
    <property type="match status" value="1"/>
</dbReference>
<dbReference type="GO" id="GO:0005525">
    <property type="term" value="F:GTP binding"/>
    <property type="evidence" value="ECO:0007669"/>
    <property type="project" value="InterPro"/>
</dbReference>
<dbReference type="SMART" id="SM00175">
    <property type="entry name" value="RAB"/>
    <property type="match status" value="1"/>
</dbReference>
<feature type="region of interest" description="Disordered" evidence="3">
    <location>
        <begin position="1"/>
        <end position="97"/>
    </location>
</feature>
<feature type="compositionally biased region" description="Low complexity" evidence="3">
    <location>
        <begin position="20"/>
        <end position="33"/>
    </location>
</feature>
<evidence type="ECO:0000256" key="1">
    <source>
        <dbReference type="ARBA" id="ARBA00008846"/>
    </source>
</evidence>
<evidence type="ECO:0000256" key="2">
    <source>
        <dbReference type="ARBA" id="ARBA00022553"/>
    </source>
</evidence>
<feature type="compositionally biased region" description="Low complexity" evidence="3">
    <location>
        <begin position="70"/>
        <end position="87"/>
    </location>
</feature>
<dbReference type="GO" id="GO:0005246">
    <property type="term" value="F:calcium channel regulator activity"/>
    <property type="evidence" value="ECO:0007669"/>
    <property type="project" value="TreeGrafter"/>
</dbReference>
<dbReference type="GO" id="GO:0003924">
    <property type="term" value="F:GTPase activity"/>
    <property type="evidence" value="ECO:0007669"/>
    <property type="project" value="InterPro"/>
</dbReference>
<sequence>MAVYNGDLRRSSMPLLPTCKFSPKSPPSRLSPKMACLPEDGELGHIPASPRSSGGSTSSPDYSPRPRLFSFPASSSASASQHKASTSRSPWKMDEWRVPRQAERRESAFVGDGRSFAEKAFLSSPDANHFQKLRSFNVTKRGSLVDCGYCYRPTCPQSTAMLQNSQEPETTRAILQANGRGRRATCPEIWLSRTESFAPQVYDCDLWVIGTETVGKRTLIDQLVKETESDELVENISLSNTDDSDSPTNISFLINSYEVQLKIRTASPSEMYQMHEARKGGVFLIVYSISSHQSFTMAADALYQIYEAQKRPGKKARPAFHALLIGNKMDLQRNRKVGPAEGKMLAKIYNCKFLETSSLLSMNIDVLLKEMLAKVQAHLEEDEVKGESATSVADGPAAPTISELTGHQSRSRVIDRIRQRGRRLARSCEELFARLAAL</sequence>
<dbReference type="Proteomes" id="UP000887566">
    <property type="component" value="Unplaced"/>
</dbReference>
<dbReference type="InterPro" id="IPR051641">
    <property type="entry name" value="RGK_GTP-binding_reg"/>
</dbReference>
<dbReference type="SUPFAM" id="SSF52540">
    <property type="entry name" value="P-loop containing nucleoside triphosphate hydrolases"/>
    <property type="match status" value="1"/>
</dbReference>
<dbReference type="AlphaFoldDB" id="A0A914VZU7"/>
<dbReference type="WBParaSite" id="PSAMB.scaffold281size59450.g4080.t1">
    <property type="protein sequence ID" value="PSAMB.scaffold281size59450.g4080.t1"/>
    <property type="gene ID" value="PSAMB.scaffold281size59450.g4080"/>
</dbReference>
<dbReference type="InterPro" id="IPR027417">
    <property type="entry name" value="P-loop_NTPase"/>
</dbReference>
<evidence type="ECO:0000313" key="4">
    <source>
        <dbReference type="Proteomes" id="UP000887566"/>
    </source>
</evidence>
<keyword evidence="2" id="KW-0597">Phosphoprotein</keyword>
<dbReference type="InterPro" id="IPR001806">
    <property type="entry name" value="Small_GTPase"/>
</dbReference>
<reference evidence="5" key="1">
    <citation type="submission" date="2022-11" db="UniProtKB">
        <authorList>
            <consortium name="WormBaseParasite"/>
        </authorList>
    </citation>
    <scope>IDENTIFICATION</scope>
</reference>
<organism evidence="4 5">
    <name type="scientific">Plectus sambesii</name>
    <dbReference type="NCBI Taxonomy" id="2011161"/>
    <lineage>
        <taxon>Eukaryota</taxon>
        <taxon>Metazoa</taxon>
        <taxon>Ecdysozoa</taxon>
        <taxon>Nematoda</taxon>
        <taxon>Chromadorea</taxon>
        <taxon>Plectida</taxon>
        <taxon>Plectina</taxon>
        <taxon>Plectoidea</taxon>
        <taxon>Plectidae</taxon>
        <taxon>Plectus</taxon>
    </lineage>
</organism>
<dbReference type="PRINTS" id="PR00449">
    <property type="entry name" value="RASTRNSFRMNG"/>
</dbReference>
<protein>
    <submittedName>
        <fullName evidence="5">Uncharacterized protein</fullName>
    </submittedName>
</protein>
<keyword evidence="4" id="KW-1185">Reference proteome</keyword>
<feature type="compositionally biased region" description="Low complexity" evidence="3">
    <location>
        <begin position="47"/>
        <end position="62"/>
    </location>
</feature>